<evidence type="ECO:0000256" key="1">
    <source>
        <dbReference type="SAM" id="MobiDB-lite"/>
    </source>
</evidence>
<dbReference type="AlphaFoldDB" id="A0A8T4IQF8"/>
<dbReference type="Proteomes" id="UP000675554">
    <property type="component" value="Unassembled WGS sequence"/>
</dbReference>
<gene>
    <name evidence="2" type="ORF">KDA82_16305</name>
</gene>
<protein>
    <submittedName>
        <fullName evidence="2">Uncharacterized protein</fullName>
    </submittedName>
</protein>
<sequence length="85" mass="9180">MALRFLGISPDTKEDKSPTIWQDEESGDLIIQSWRADAATIKQAKEAGSIPGHSSEVPPEETVIRLPANMLQFIPGSEDNSDGGT</sequence>
<reference evidence="2" key="1">
    <citation type="submission" date="2021-04" db="EMBL/GenBank/DDBJ databases">
        <title>Sequencing of actinobacteria type strains.</title>
        <authorList>
            <person name="Nguyen G.-S."/>
            <person name="Wentzel A."/>
        </authorList>
    </citation>
    <scope>NUCLEOTIDE SEQUENCE</scope>
    <source>
        <strain evidence="2">DSM 42095</strain>
    </source>
</reference>
<proteinExistence type="predicted"/>
<comment type="caution">
    <text evidence="2">The sequence shown here is derived from an EMBL/GenBank/DDBJ whole genome shotgun (WGS) entry which is preliminary data.</text>
</comment>
<accession>A0A8T4IQF8</accession>
<keyword evidence="3" id="KW-1185">Reference proteome</keyword>
<evidence type="ECO:0000313" key="2">
    <source>
        <dbReference type="EMBL" id="MBR7674551.1"/>
    </source>
</evidence>
<organism evidence="2 3">
    <name type="scientific">Streptomyces daliensis</name>
    <dbReference type="NCBI Taxonomy" id="299421"/>
    <lineage>
        <taxon>Bacteria</taxon>
        <taxon>Bacillati</taxon>
        <taxon>Actinomycetota</taxon>
        <taxon>Actinomycetes</taxon>
        <taxon>Kitasatosporales</taxon>
        <taxon>Streptomycetaceae</taxon>
        <taxon>Streptomyces</taxon>
    </lineage>
</organism>
<evidence type="ECO:0000313" key="3">
    <source>
        <dbReference type="Proteomes" id="UP000675554"/>
    </source>
</evidence>
<name>A0A8T4IQF8_9ACTN</name>
<feature type="region of interest" description="Disordered" evidence="1">
    <location>
        <begin position="1"/>
        <end position="24"/>
    </location>
</feature>
<dbReference type="EMBL" id="JAGSMN010000357">
    <property type="protein sequence ID" value="MBR7674551.1"/>
    <property type="molecule type" value="Genomic_DNA"/>
</dbReference>